<dbReference type="SMART" id="SM00091">
    <property type="entry name" value="PAS"/>
    <property type="match status" value="4"/>
</dbReference>
<dbReference type="PROSITE" id="PS50113">
    <property type="entry name" value="PAC"/>
    <property type="match status" value="4"/>
</dbReference>
<feature type="domain" description="PAC" evidence="7">
    <location>
        <begin position="88"/>
        <end position="141"/>
    </location>
</feature>
<sequence>MLTPDNPTLPTSYERLQAAVEAAGVGTWDFNPLTGELQWSARCKELFGLPVTDDVDYARFLAGLHPDDRARTDAVVQQALDPRGSGEYDIEYRTVAPDGLVRWLRATGRAYFDASRTQAVRFIGTISDISQAKRRDDEYRFVVEFIPQMVWLTDPTGYHTFFNQRWIDYTGYTVEQSQGTKMWNDLLHPDDQARARQVWGHSLATGEDYEIEYRFKAQDGQYRWFLGLAKPIRDEQGQIVQWFGTCTDIHEQKATEEALRYSEERYELASVATNDAIWDWNLETNAVTWNDSVHRVLGYTAAQVENTAKWWYDHIHPDDAQRVVDSIHAVIDGGGTAWHDEYCYRRADGSYAHVHDRGHVAHNAEGKPVRMIGAMQDVSVQRKAQEALREREAQFTSMADNIPQLAWMADETGHLYWYNKRWYDYTGTTPEQMQRQGWAQVHHPAHLEAASAKFWASVQAGETWEDTFPIRSRTGEFRWFLSRAQPIRDETGKVVHWFGTNTDITEQKELQERIERAYSDLEAKVTFRTLDLEHQVQELKQQLDRS</sequence>
<dbReference type="GO" id="GO:0004673">
    <property type="term" value="F:protein histidine kinase activity"/>
    <property type="evidence" value="ECO:0007669"/>
    <property type="project" value="UniProtKB-EC"/>
</dbReference>
<dbReference type="InterPro" id="IPR000014">
    <property type="entry name" value="PAS"/>
</dbReference>
<evidence type="ECO:0000256" key="5">
    <source>
        <dbReference type="ARBA" id="ARBA00022777"/>
    </source>
</evidence>
<comment type="catalytic activity">
    <reaction evidence="1">
        <text>ATP + protein L-histidine = ADP + protein N-phospho-L-histidine.</text>
        <dbReference type="EC" id="2.7.13.3"/>
    </reaction>
</comment>
<feature type="domain" description="PAS" evidence="6">
    <location>
        <begin position="135"/>
        <end position="206"/>
    </location>
</feature>
<dbReference type="SUPFAM" id="SSF55785">
    <property type="entry name" value="PYP-like sensor domain (PAS domain)"/>
    <property type="match status" value="4"/>
</dbReference>
<gene>
    <name evidence="8" type="ORF">DLM85_14360</name>
</gene>
<proteinExistence type="predicted"/>
<feature type="domain" description="PAC" evidence="7">
    <location>
        <begin position="209"/>
        <end position="261"/>
    </location>
</feature>
<dbReference type="CDD" id="cd00130">
    <property type="entry name" value="PAS"/>
    <property type="match status" value="4"/>
</dbReference>
<dbReference type="EC" id="2.7.13.3" evidence="2"/>
<keyword evidence="3" id="KW-0597">Phosphoprotein</keyword>
<dbReference type="PANTHER" id="PTHR43304">
    <property type="entry name" value="PHYTOCHROME-LIKE PROTEIN CPH1"/>
    <property type="match status" value="1"/>
</dbReference>
<evidence type="ECO:0000256" key="3">
    <source>
        <dbReference type="ARBA" id="ARBA00022553"/>
    </source>
</evidence>
<evidence type="ECO:0000313" key="8">
    <source>
        <dbReference type="EMBL" id="RAK65890.1"/>
    </source>
</evidence>
<dbReference type="InterPro" id="IPR001610">
    <property type="entry name" value="PAC"/>
</dbReference>
<evidence type="ECO:0000313" key="9">
    <source>
        <dbReference type="Proteomes" id="UP000248553"/>
    </source>
</evidence>
<dbReference type="EMBL" id="QHKM01000004">
    <property type="protein sequence ID" value="RAK65890.1"/>
    <property type="molecule type" value="Genomic_DNA"/>
</dbReference>
<keyword evidence="9" id="KW-1185">Reference proteome</keyword>
<reference evidence="9" key="1">
    <citation type="submission" date="2018-05" db="EMBL/GenBank/DDBJ databases">
        <authorList>
            <person name="Nie L."/>
        </authorList>
    </citation>
    <scope>NUCLEOTIDE SEQUENCE [LARGE SCALE GENOMIC DNA]</scope>
    <source>
        <strain evidence="9">NL</strain>
    </source>
</reference>
<dbReference type="SMART" id="SM00086">
    <property type="entry name" value="PAC"/>
    <property type="match status" value="4"/>
</dbReference>
<feature type="domain" description="PAC" evidence="7">
    <location>
        <begin position="464"/>
        <end position="516"/>
    </location>
</feature>
<protein>
    <recommendedName>
        <fullName evidence="2">histidine kinase</fullName>
        <ecNumber evidence="2">2.7.13.3</ecNumber>
    </recommendedName>
</protein>
<evidence type="ECO:0000256" key="2">
    <source>
        <dbReference type="ARBA" id="ARBA00012438"/>
    </source>
</evidence>
<keyword evidence="5" id="KW-0418">Kinase</keyword>
<dbReference type="PROSITE" id="PS50112">
    <property type="entry name" value="PAS"/>
    <property type="match status" value="4"/>
</dbReference>
<dbReference type="InterPro" id="IPR052162">
    <property type="entry name" value="Sensor_kinase/Photoreceptor"/>
</dbReference>
<comment type="caution">
    <text evidence="8">The sequence shown here is derived from an EMBL/GenBank/DDBJ whole genome shotgun (WGS) entry which is preliminary data.</text>
</comment>
<feature type="domain" description="PAC" evidence="7">
    <location>
        <begin position="338"/>
        <end position="390"/>
    </location>
</feature>
<dbReference type="Gene3D" id="3.30.450.20">
    <property type="entry name" value="PAS domain"/>
    <property type="match status" value="4"/>
</dbReference>
<dbReference type="InterPro" id="IPR013655">
    <property type="entry name" value="PAS_fold_3"/>
</dbReference>
<keyword evidence="4" id="KW-0808">Transferase</keyword>
<dbReference type="Proteomes" id="UP000248553">
    <property type="component" value="Unassembled WGS sequence"/>
</dbReference>
<evidence type="ECO:0000256" key="4">
    <source>
        <dbReference type="ARBA" id="ARBA00022679"/>
    </source>
</evidence>
<dbReference type="InterPro" id="IPR035965">
    <property type="entry name" value="PAS-like_dom_sf"/>
</dbReference>
<dbReference type="AlphaFoldDB" id="A0A328BEP2"/>
<dbReference type="PANTHER" id="PTHR43304:SF1">
    <property type="entry name" value="PAC DOMAIN-CONTAINING PROTEIN"/>
    <property type="match status" value="1"/>
</dbReference>
<feature type="domain" description="PAS" evidence="6">
    <location>
        <begin position="262"/>
        <end position="334"/>
    </location>
</feature>
<name>A0A328BEP2_9BACT</name>
<evidence type="ECO:0000256" key="1">
    <source>
        <dbReference type="ARBA" id="ARBA00000085"/>
    </source>
</evidence>
<dbReference type="Pfam" id="PF08447">
    <property type="entry name" value="PAS_3"/>
    <property type="match status" value="4"/>
</dbReference>
<evidence type="ECO:0000259" key="7">
    <source>
        <dbReference type="PROSITE" id="PS50113"/>
    </source>
</evidence>
<feature type="domain" description="PAS" evidence="6">
    <location>
        <begin position="391"/>
        <end position="461"/>
    </location>
</feature>
<feature type="domain" description="PAS" evidence="6">
    <location>
        <begin position="12"/>
        <end position="83"/>
    </location>
</feature>
<evidence type="ECO:0000259" key="6">
    <source>
        <dbReference type="PROSITE" id="PS50112"/>
    </source>
</evidence>
<dbReference type="Gene3D" id="2.10.70.100">
    <property type="match status" value="1"/>
</dbReference>
<organism evidence="8 9">
    <name type="scientific">Hymenobacter edaphi</name>
    <dbReference type="NCBI Taxonomy" id="2211146"/>
    <lineage>
        <taxon>Bacteria</taxon>
        <taxon>Pseudomonadati</taxon>
        <taxon>Bacteroidota</taxon>
        <taxon>Cytophagia</taxon>
        <taxon>Cytophagales</taxon>
        <taxon>Hymenobacteraceae</taxon>
        <taxon>Hymenobacter</taxon>
    </lineage>
</organism>
<accession>A0A328BEP2</accession>
<dbReference type="RefSeq" id="WP_111478800.1">
    <property type="nucleotide sequence ID" value="NZ_QHKM01000004.1"/>
</dbReference>
<dbReference type="FunFam" id="3.30.450.20:FF:000099">
    <property type="entry name" value="Sensory box sensor histidine kinase"/>
    <property type="match status" value="2"/>
</dbReference>
<dbReference type="NCBIfam" id="TIGR00229">
    <property type="entry name" value="sensory_box"/>
    <property type="match status" value="4"/>
</dbReference>
<dbReference type="InterPro" id="IPR000700">
    <property type="entry name" value="PAS-assoc_C"/>
</dbReference>
<dbReference type="OrthoDB" id="9766459at2"/>